<dbReference type="InterPro" id="IPR001841">
    <property type="entry name" value="Znf_RING"/>
</dbReference>
<evidence type="ECO:0000313" key="3">
    <source>
        <dbReference type="EMBL" id="KAF6235639.1"/>
    </source>
</evidence>
<dbReference type="Pfam" id="PF13639">
    <property type="entry name" value="zf-RING_2"/>
    <property type="match status" value="1"/>
</dbReference>
<evidence type="ECO:0000259" key="2">
    <source>
        <dbReference type="PROSITE" id="PS50089"/>
    </source>
</evidence>
<dbReference type="Gene3D" id="3.30.40.10">
    <property type="entry name" value="Zinc/RING finger domain, C3HC4 (zinc finger)"/>
    <property type="match status" value="1"/>
</dbReference>
<dbReference type="RefSeq" id="XP_037165007.1">
    <property type="nucleotide sequence ID" value="XM_037308233.1"/>
</dbReference>
<accession>A0A8H6L4Y1</accession>
<sequence>MQASCAQKANMGILTDATTNHHVRAGLRLNMAKRFLDQLAKVPEDELSKDSLCMICHRDYGTDSADVAVRLPCNHHVGLECISTWLSPDKRDCKNSCPMCRRVFFDVINEEDEEEYRREVLRRVGQPPQEGHAQGDNPRWYGYFLEAAAEQYQESLTRARAFLVRNTRGRDAVEREERFRLSYPTLEDMESHIANQATAFRTLAVREVMLYFELGRDGFLPPLVGHIRPLNAEQLEALFRELQRRGAFEPDLHPFEHYEELTDDQMWLLHREEGESFSTEEGGYWSLSLA</sequence>
<reference evidence="3 4" key="1">
    <citation type="journal article" date="2020" name="Genomics">
        <title>Complete, high-quality genomes from long-read metagenomic sequencing of two wolf lichen thalli reveals enigmatic genome architecture.</title>
        <authorList>
            <person name="McKenzie S.K."/>
            <person name="Walston R.F."/>
            <person name="Allen J.L."/>
        </authorList>
    </citation>
    <scope>NUCLEOTIDE SEQUENCE [LARGE SCALE GENOMIC DNA]</scope>
    <source>
        <strain evidence="3">WasteWater2</strain>
    </source>
</reference>
<keyword evidence="1" id="KW-0479">Metal-binding</keyword>
<dbReference type="GeneID" id="59287983"/>
<dbReference type="EMBL" id="JACCJC010000024">
    <property type="protein sequence ID" value="KAF6235639.1"/>
    <property type="molecule type" value="Genomic_DNA"/>
</dbReference>
<dbReference type="Proteomes" id="UP000578531">
    <property type="component" value="Unassembled WGS sequence"/>
</dbReference>
<feature type="domain" description="RING-type" evidence="2">
    <location>
        <begin position="53"/>
        <end position="101"/>
    </location>
</feature>
<organism evidence="3 4">
    <name type="scientific">Letharia columbiana</name>
    <dbReference type="NCBI Taxonomy" id="112416"/>
    <lineage>
        <taxon>Eukaryota</taxon>
        <taxon>Fungi</taxon>
        <taxon>Dikarya</taxon>
        <taxon>Ascomycota</taxon>
        <taxon>Pezizomycotina</taxon>
        <taxon>Lecanoromycetes</taxon>
        <taxon>OSLEUM clade</taxon>
        <taxon>Lecanoromycetidae</taxon>
        <taxon>Lecanorales</taxon>
        <taxon>Lecanorineae</taxon>
        <taxon>Parmeliaceae</taxon>
        <taxon>Letharia</taxon>
    </lineage>
</organism>
<evidence type="ECO:0000256" key="1">
    <source>
        <dbReference type="PROSITE-ProRule" id="PRU00175"/>
    </source>
</evidence>
<protein>
    <recommendedName>
        <fullName evidence="2">RING-type domain-containing protein</fullName>
    </recommendedName>
</protein>
<gene>
    <name evidence="3" type="ORF">HO173_006322</name>
</gene>
<dbReference type="PROSITE" id="PS50089">
    <property type="entry name" value="ZF_RING_2"/>
    <property type="match status" value="1"/>
</dbReference>
<dbReference type="InterPro" id="IPR013083">
    <property type="entry name" value="Znf_RING/FYVE/PHD"/>
</dbReference>
<keyword evidence="1" id="KW-0863">Zinc-finger</keyword>
<dbReference type="OrthoDB" id="8062037at2759"/>
<keyword evidence="1" id="KW-0862">Zinc</keyword>
<dbReference type="SUPFAM" id="SSF57850">
    <property type="entry name" value="RING/U-box"/>
    <property type="match status" value="1"/>
</dbReference>
<dbReference type="GO" id="GO:0008270">
    <property type="term" value="F:zinc ion binding"/>
    <property type="evidence" value="ECO:0007669"/>
    <property type="project" value="UniProtKB-KW"/>
</dbReference>
<comment type="caution">
    <text evidence="3">The sequence shown here is derived from an EMBL/GenBank/DDBJ whole genome shotgun (WGS) entry which is preliminary data.</text>
</comment>
<keyword evidence="4" id="KW-1185">Reference proteome</keyword>
<name>A0A8H6L4Y1_9LECA</name>
<evidence type="ECO:0000313" key="4">
    <source>
        <dbReference type="Proteomes" id="UP000578531"/>
    </source>
</evidence>
<proteinExistence type="predicted"/>
<dbReference type="AlphaFoldDB" id="A0A8H6L4Y1"/>